<dbReference type="EMBL" id="GBXM01008557">
    <property type="protein sequence ID" value="JAI00021.1"/>
    <property type="molecule type" value="Transcribed_RNA"/>
</dbReference>
<reference evidence="1" key="2">
    <citation type="journal article" date="2015" name="Fish Shellfish Immunol.">
        <title>Early steps in the European eel (Anguilla anguilla)-Vibrio vulnificus interaction in the gills: Role of the RtxA13 toxin.</title>
        <authorList>
            <person name="Callol A."/>
            <person name="Pajuelo D."/>
            <person name="Ebbesson L."/>
            <person name="Teles M."/>
            <person name="MacKenzie S."/>
            <person name="Amaro C."/>
        </authorList>
    </citation>
    <scope>NUCLEOTIDE SEQUENCE</scope>
</reference>
<proteinExistence type="predicted"/>
<protein>
    <submittedName>
        <fullName evidence="1">Uncharacterized protein</fullName>
    </submittedName>
</protein>
<accession>A0A0E9XDV4</accession>
<organism evidence="1">
    <name type="scientific">Anguilla anguilla</name>
    <name type="common">European freshwater eel</name>
    <name type="synonym">Muraena anguilla</name>
    <dbReference type="NCBI Taxonomy" id="7936"/>
    <lineage>
        <taxon>Eukaryota</taxon>
        <taxon>Metazoa</taxon>
        <taxon>Chordata</taxon>
        <taxon>Craniata</taxon>
        <taxon>Vertebrata</taxon>
        <taxon>Euteleostomi</taxon>
        <taxon>Actinopterygii</taxon>
        <taxon>Neopterygii</taxon>
        <taxon>Teleostei</taxon>
        <taxon>Anguilliformes</taxon>
        <taxon>Anguillidae</taxon>
        <taxon>Anguilla</taxon>
    </lineage>
</organism>
<sequence length="9" mass="1230">MRYRWQGHP</sequence>
<evidence type="ECO:0000313" key="1">
    <source>
        <dbReference type="EMBL" id="JAI00021.1"/>
    </source>
</evidence>
<reference evidence="1" key="1">
    <citation type="submission" date="2014-11" db="EMBL/GenBank/DDBJ databases">
        <authorList>
            <person name="Amaro Gonzalez C."/>
        </authorList>
    </citation>
    <scope>NUCLEOTIDE SEQUENCE</scope>
</reference>
<name>A0A0E9XDV4_ANGAN</name>